<evidence type="ECO:0000256" key="4">
    <source>
        <dbReference type="ARBA" id="ARBA00022840"/>
    </source>
</evidence>
<reference evidence="6" key="1">
    <citation type="submission" date="2021-03" db="EMBL/GenBank/DDBJ databases">
        <title>Ottowia sp. 27C isolated from the cloaca of a Giant Asian pond turtle (Heosemys grandis).</title>
        <authorList>
            <person name="Spergser J."/>
            <person name="Busse H.-J."/>
        </authorList>
    </citation>
    <scope>NUCLEOTIDE SEQUENCE</scope>
    <source>
        <strain evidence="6">27C</strain>
    </source>
</reference>
<gene>
    <name evidence="6" type="ORF">J1M35_01945</name>
</gene>
<name>A0A975CG01_9BURK</name>
<evidence type="ECO:0000259" key="5">
    <source>
        <dbReference type="PROSITE" id="PS50893"/>
    </source>
</evidence>
<dbReference type="GO" id="GO:0005304">
    <property type="term" value="F:L-valine transmembrane transporter activity"/>
    <property type="evidence" value="ECO:0007669"/>
    <property type="project" value="TreeGrafter"/>
</dbReference>
<sequence length="262" mass="27978">MTAPILEARGLCKRFGGLLANDGISLSIEAPAGKVVAVIGPNGAGKSTLFKMLAGFLKPSSGQVLLHGQDITGLPPHRIARLGLVRTFQETTIFPDLTALEHVSLAQQLHRQASDLAVVLGLPRARADEARLAGAARQTLEFMELGSVADVAARHLPQGLLRLLGMAMGLAAQPRVLLLDEPYAGLNNDETQRAVALTRKIAASGVSVLLVEHDMKAVMAISDRIHVLYFGKKIAEGTPQEIRDDPHVIEAYLGQEDEELGL</sequence>
<dbReference type="GO" id="GO:0015192">
    <property type="term" value="F:L-phenylalanine transmembrane transporter activity"/>
    <property type="evidence" value="ECO:0007669"/>
    <property type="project" value="TreeGrafter"/>
</dbReference>
<accession>A0A975CG01</accession>
<dbReference type="GO" id="GO:0016887">
    <property type="term" value="F:ATP hydrolysis activity"/>
    <property type="evidence" value="ECO:0007669"/>
    <property type="project" value="InterPro"/>
</dbReference>
<dbReference type="RefSeq" id="WP_208009458.1">
    <property type="nucleotide sequence ID" value="NZ_CP071796.1"/>
</dbReference>
<dbReference type="GO" id="GO:0005886">
    <property type="term" value="C:plasma membrane"/>
    <property type="evidence" value="ECO:0007669"/>
    <property type="project" value="TreeGrafter"/>
</dbReference>
<organism evidence="6 7">
    <name type="scientific">Ottowia testudinis</name>
    <dbReference type="NCBI Taxonomy" id="2816950"/>
    <lineage>
        <taxon>Bacteria</taxon>
        <taxon>Pseudomonadati</taxon>
        <taxon>Pseudomonadota</taxon>
        <taxon>Betaproteobacteria</taxon>
        <taxon>Burkholderiales</taxon>
        <taxon>Comamonadaceae</taxon>
        <taxon>Ottowia</taxon>
    </lineage>
</organism>
<proteinExistence type="predicted"/>
<dbReference type="KEGG" id="otd:J1M35_01945"/>
<dbReference type="PANTHER" id="PTHR45772:SF7">
    <property type="entry name" value="AMINO ACID ABC TRANSPORTER ATP-BINDING PROTEIN"/>
    <property type="match status" value="1"/>
</dbReference>
<evidence type="ECO:0000256" key="2">
    <source>
        <dbReference type="ARBA" id="ARBA00022475"/>
    </source>
</evidence>
<keyword evidence="2" id="KW-1003">Cell membrane</keyword>
<dbReference type="CDD" id="cd03219">
    <property type="entry name" value="ABC_Mj1267_LivG_branched"/>
    <property type="match status" value="1"/>
</dbReference>
<dbReference type="SMART" id="SM00382">
    <property type="entry name" value="AAA"/>
    <property type="match status" value="1"/>
</dbReference>
<protein>
    <submittedName>
        <fullName evidence="6">ABC transporter ATP-binding protein</fullName>
    </submittedName>
</protein>
<dbReference type="SUPFAM" id="SSF52540">
    <property type="entry name" value="P-loop containing nucleoside triphosphate hydrolases"/>
    <property type="match status" value="1"/>
</dbReference>
<dbReference type="AlphaFoldDB" id="A0A975CG01"/>
<feature type="domain" description="ABC transporter" evidence="5">
    <location>
        <begin position="6"/>
        <end position="255"/>
    </location>
</feature>
<evidence type="ECO:0000313" key="6">
    <source>
        <dbReference type="EMBL" id="QTD45710.1"/>
    </source>
</evidence>
<dbReference type="Gene3D" id="3.40.50.300">
    <property type="entry name" value="P-loop containing nucleotide triphosphate hydrolases"/>
    <property type="match status" value="1"/>
</dbReference>
<dbReference type="Proteomes" id="UP000663903">
    <property type="component" value="Chromosome"/>
</dbReference>
<evidence type="ECO:0000256" key="3">
    <source>
        <dbReference type="ARBA" id="ARBA00022741"/>
    </source>
</evidence>
<keyword evidence="1" id="KW-0813">Transport</keyword>
<dbReference type="InterPro" id="IPR003439">
    <property type="entry name" value="ABC_transporter-like_ATP-bd"/>
</dbReference>
<dbReference type="GO" id="GO:0015188">
    <property type="term" value="F:L-isoleucine transmembrane transporter activity"/>
    <property type="evidence" value="ECO:0007669"/>
    <property type="project" value="TreeGrafter"/>
</dbReference>
<dbReference type="InterPro" id="IPR003593">
    <property type="entry name" value="AAA+_ATPase"/>
</dbReference>
<dbReference type="GO" id="GO:0005524">
    <property type="term" value="F:ATP binding"/>
    <property type="evidence" value="ECO:0007669"/>
    <property type="project" value="UniProtKB-KW"/>
</dbReference>
<keyword evidence="4 6" id="KW-0067">ATP-binding</keyword>
<dbReference type="FunFam" id="3.40.50.300:FF:000421">
    <property type="entry name" value="Branched-chain amino acid ABC transporter ATP-binding protein"/>
    <property type="match status" value="1"/>
</dbReference>
<dbReference type="EMBL" id="CP071796">
    <property type="protein sequence ID" value="QTD45710.1"/>
    <property type="molecule type" value="Genomic_DNA"/>
</dbReference>
<dbReference type="PROSITE" id="PS50893">
    <property type="entry name" value="ABC_TRANSPORTER_2"/>
    <property type="match status" value="1"/>
</dbReference>
<evidence type="ECO:0000256" key="1">
    <source>
        <dbReference type="ARBA" id="ARBA00022448"/>
    </source>
</evidence>
<keyword evidence="3" id="KW-0547">Nucleotide-binding</keyword>
<keyword evidence="2" id="KW-0472">Membrane</keyword>
<keyword evidence="7" id="KW-1185">Reference proteome</keyword>
<dbReference type="InterPro" id="IPR032823">
    <property type="entry name" value="BCA_ABC_TP_C"/>
</dbReference>
<dbReference type="InterPro" id="IPR027417">
    <property type="entry name" value="P-loop_NTPase"/>
</dbReference>
<dbReference type="GO" id="GO:1903805">
    <property type="term" value="P:L-valine import across plasma membrane"/>
    <property type="evidence" value="ECO:0007669"/>
    <property type="project" value="TreeGrafter"/>
</dbReference>
<dbReference type="Pfam" id="PF12399">
    <property type="entry name" value="BCA_ABC_TP_C"/>
    <property type="match status" value="1"/>
</dbReference>
<evidence type="ECO:0000313" key="7">
    <source>
        <dbReference type="Proteomes" id="UP000663903"/>
    </source>
</evidence>
<dbReference type="GO" id="GO:0015808">
    <property type="term" value="P:L-alanine transport"/>
    <property type="evidence" value="ECO:0007669"/>
    <property type="project" value="TreeGrafter"/>
</dbReference>
<dbReference type="Pfam" id="PF00005">
    <property type="entry name" value="ABC_tran"/>
    <property type="match status" value="1"/>
</dbReference>
<dbReference type="InterPro" id="IPR051120">
    <property type="entry name" value="ABC_AA/LPS_Transport"/>
</dbReference>
<dbReference type="PANTHER" id="PTHR45772">
    <property type="entry name" value="CONSERVED COMPONENT OF ABC TRANSPORTER FOR NATURAL AMINO ACIDS-RELATED"/>
    <property type="match status" value="1"/>
</dbReference>
<dbReference type="GO" id="GO:1903806">
    <property type="term" value="P:L-isoleucine import across plasma membrane"/>
    <property type="evidence" value="ECO:0007669"/>
    <property type="project" value="TreeGrafter"/>
</dbReference>
<dbReference type="GO" id="GO:0042941">
    <property type="term" value="P:D-alanine transmembrane transport"/>
    <property type="evidence" value="ECO:0007669"/>
    <property type="project" value="TreeGrafter"/>
</dbReference>